<feature type="transmembrane region" description="Helical" evidence="1">
    <location>
        <begin position="41"/>
        <end position="62"/>
    </location>
</feature>
<evidence type="ECO:0000313" key="3">
    <source>
        <dbReference type="Proteomes" id="UP001344888"/>
    </source>
</evidence>
<dbReference type="RefSeq" id="WP_326124303.1">
    <property type="nucleotide sequence ID" value="NZ_JARSFG010000020.1"/>
</dbReference>
<feature type="transmembrane region" description="Helical" evidence="1">
    <location>
        <begin position="132"/>
        <end position="152"/>
    </location>
</feature>
<comment type="caution">
    <text evidence="2">The sequence shown here is derived from an EMBL/GenBank/DDBJ whole genome shotgun (WGS) entry which is preliminary data.</text>
</comment>
<organism evidence="2 3">
    <name type="scientific">Metasolibacillus meyeri</name>
    <dbReference type="NCBI Taxonomy" id="1071052"/>
    <lineage>
        <taxon>Bacteria</taxon>
        <taxon>Bacillati</taxon>
        <taxon>Bacillota</taxon>
        <taxon>Bacilli</taxon>
        <taxon>Bacillales</taxon>
        <taxon>Caryophanaceae</taxon>
        <taxon>Metasolibacillus</taxon>
    </lineage>
</organism>
<dbReference type="Proteomes" id="UP001344888">
    <property type="component" value="Unassembled WGS sequence"/>
</dbReference>
<feature type="transmembrane region" description="Helical" evidence="1">
    <location>
        <begin position="68"/>
        <end position="88"/>
    </location>
</feature>
<evidence type="ECO:0008006" key="4">
    <source>
        <dbReference type="Google" id="ProtNLM"/>
    </source>
</evidence>
<keyword evidence="3" id="KW-1185">Reference proteome</keyword>
<feature type="transmembrane region" description="Helical" evidence="1">
    <location>
        <begin position="185"/>
        <end position="209"/>
    </location>
</feature>
<sequence length="212" mass="24834">MQAFLLSYQWELFIGAEIISIVALLLFGITRYFFNKRKASNLFILLFIVVTAFEAAIAWIIYNYTGEISSFTVIITIFVLYAVTFGLNDFKKLDRWMRVKIGNYRGVDLLTVKEHQTIAKERNPRHKKRKDLMATTMHVVVFLIAQVIFWMLGTESITQWGHYLSTISDWIKASQYEYSPYPSEFLYQLSIIWAIIVIIDIVYCASYLFKKS</sequence>
<dbReference type="AlphaFoldDB" id="A0AAW9NTX4"/>
<proteinExistence type="predicted"/>
<gene>
    <name evidence="2" type="ORF">P9B03_14985</name>
</gene>
<evidence type="ECO:0000313" key="2">
    <source>
        <dbReference type="EMBL" id="MEC1179802.1"/>
    </source>
</evidence>
<accession>A0AAW9NTX4</accession>
<evidence type="ECO:0000256" key="1">
    <source>
        <dbReference type="SAM" id="Phobius"/>
    </source>
</evidence>
<protein>
    <recommendedName>
        <fullName evidence="4">Integral membrane protein</fullName>
    </recommendedName>
</protein>
<keyword evidence="1" id="KW-0472">Membrane</keyword>
<dbReference type="EMBL" id="JARSFG010000020">
    <property type="protein sequence ID" value="MEC1179802.1"/>
    <property type="molecule type" value="Genomic_DNA"/>
</dbReference>
<keyword evidence="1" id="KW-1133">Transmembrane helix</keyword>
<name>A0AAW9NTX4_9BACL</name>
<feature type="transmembrane region" description="Helical" evidence="1">
    <location>
        <begin position="12"/>
        <end position="34"/>
    </location>
</feature>
<reference evidence="2 3" key="1">
    <citation type="submission" date="2023-03" db="EMBL/GenBank/DDBJ databases">
        <title>Bacillus Genome Sequencing.</title>
        <authorList>
            <person name="Dunlap C."/>
        </authorList>
    </citation>
    <scope>NUCLEOTIDE SEQUENCE [LARGE SCALE GENOMIC DNA]</scope>
    <source>
        <strain evidence="2 3">B-59205</strain>
    </source>
</reference>
<keyword evidence="1" id="KW-0812">Transmembrane</keyword>